<dbReference type="AlphaFoldDB" id="A0A643JPJ1"/>
<feature type="domain" description="Insertion element IS402-like" evidence="3">
    <location>
        <begin position="6"/>
        <end position="76"/>
    </location>
</feature>
<evidence type="ECO:0000256" key="1">
    <source>
        <dbReference type="SAM" id="MobiDB-lite"/>
    </source>
</evidence>
<organism evidence="4 5">
    <name type="scientific">Streptomyces luteolifulvus</name>
    <dbReference type="NCBI Taxonomy" id="2615112"/>
    <lineage>
        <taxon>Bacteria</taxon>
        <taxon>Bacillati</taxon>
        <taxon>Actinomycetota</taxon>
        <taxon>Actinomycetes</taxon>
        <taxon>Kitasatosporales</taxon>
        <taxon>Streptomycetaceae</taxon>
        <taxon>Streptomyces</taxon>
    </lineage>
</organism>
<feature type="domain" description="Transposase IS4-like" evidence="2">
    <location>
        <begin position="92"/>
        <end position="306"/>
    </location>
</feature>
<accession>A0A643JPJ1</accession>
<dbReference type="PANTHER" id="PTHR30007">
    <property type="entry name" value="PHP DOMAIN PROTEIN"/>
    <property type="match status" value="1"/>
</dbReference>
<dbReference type="GO" id="GO:0006313">
    <property type="term" value="P:DNA transposition"/>
    <property type="evidence" value="ECO:0007669"/>
    <property type="project" value="InterPro"/>
</dbReference>
<dbReference type="Pfam" id="PF13340">
    <property type="entry name" value="DUF4096"/>
    <property type="match status" value="1"/>
</dbReference>
<dbReference type="GO" id="GO:0004803">
    <property type="term" value="F:transposase activity"/>
    <property type="evidence" value="ECO:0007669"/>
    <property type="project" value="InterPro"/>
</dbReference>
<reference evidence="4 5" key="1">
    <citation type="submission" date="2019-09" db="EMBL/GenBank/DDBJ databases">
        <title>Screening of Novel Bioactive Compounds from Soil-Associated.</title>
        <authorList>
            <person name="Zhao S."/>
        </authorList>
    </citation>
    <scope>NUCLEOTIDE SEQUENCE [LARGE SCALE GENOMIC DNA]</scope>
    <source>
        <strain evidence="4 5">HIT-DPA4</strain>
    </source>
</reference>
<name>A0A643JPJ1_9ACTN</name>
<gene>
    <name evidence="4" type="ORF">F7R91_41745</name>
</gene>
<evidence type="ECO:0000259" key="3">
    <source>
        <dbReference type="Pfam" id="PF13340"/>
    </source>
</evidence>
<sequence>MTRRQLTDEQWKLIEPFLPIGEYGPYPERLRDQFEGVIWRFRTGAQWREMPGEFGPWPTVYGRFRVWRNAGVFTALLEGLIAEAARQGKTDLSLVSVDSTTVRAHHDAAGMIVGKDVMEALEEAAAEQEEARPKRGGEAEQNGRDGGKELERAERRRVRRRRRLRLKEALLGRSRGGLTSKIHLAADRKRRPLSFVLTAGQAADSPQFVPVLKKIRVRLPVGRPRTRPGAVAADKAYSSRANRSHLRKRGIRAVIPEKKDQVANRRKKGSRGGRPVAFDTGLYRDRNTVERLINRLKDWRGIATRFDKTPESYLAGLELRASMIWLGDLLQAAD</sequence>
<evidence type="ECO:0000259" key="2">
    <source>
        <dbReference type="Pfam" id="PF01609"/>
    </source>
</evidence>
<evidence type="ECO:0000313" key="5">
    <source>
        <dbReference type="Proteomes" id="UP000442707"/>
    </source>
</evidence>
<dbReference type="InterPro" id="IPR002559">
    <property type="entry name" value="Transposase_11"/>
</dbReference>
<proteinExistence type="predicted"/>
<comment type="caution">
    <text evidence="4">The sequence shown here is derived from an EMBL/GenBank/DDBJ whole genome shotgun (WGS) entry which is preliminary data.</text>
</comment>
<dbReference type="InterPro" id="IPR025161">
    <property type="entry name" value="IS402-like_dom"/>
</dbReference>
<dbReference type="Pfam" id="PF01609">
    <property type="entry name" value="DDE_Tnp_1"/>
    <property type="match status" value="1"/>
</dbReference>
<feature type="compositionally biased region" description="Basic and acidic residues" evidence="1">
    <location>
        <begin position="129"/>
        <end position="154"/>
    </location>
</feature>
<dbReference type="Proteomes" id="UP000442707">
    <property type="component" value="Unassembled WGS sequence"/>
</dbReference>
<keyword evidence="5" id="KW-1185">Reference proteome</keyword>
<dbReference type="PANTHER" id="PTHR30007:SF1">
    <property type="entry name" value="BLR1914 PROTEIN"/>
    <property type="match status" value="1"/>
</dbReference>
<feature type="region of interest" description="Disordered" evidence="1">
    <location>
        <begin position="123"/>
        <end position="158"/>
    </location>
</feature>
<dbReference type="NCBIfam" id="NF033580">
    <property type="entry name" value="transpos_IS5_3"/>
    <property type="match status" value="1"/>
</dbReference>
<dbReference type="GO" id="GO:0003677">
    <property type="term" value="F:DNA binding"/>
    <property type="evidence" value="ECO:0007669"/>
    <property type="project" value="InterPro"/>
</dbReference>
<evidence type="ECO:0000313" key="4">
    <source>
        <dbReference type="EMBL" id="KAB1138752.1"/>
    </source>
</evidence>
<protein>
    <submittedName>
        <fullName evidence="4">IS5 family transposase</fullName>
    </submittedName>
</protein>
<dbReference type="EMBL" id="VZRB01000100">
    <property type="protein sequence ID" value="KAB1138752.1"/>
    <property type="molecule type" value="Genomic_DNA"/>
</dbReference>